<accession>A0AAF1K9T5</accession>
<dbReference type="PROSITE" id="PS50883">
    <property type="entry name" value="EAL"/>
    <property type="match status" value="1"/>
</dbReference>
<dbReference type="CDD" id="cd01949">
    <property type="entry name" value="GGDEF"/>
    <property type="match status" value="1"/>
</dbReference>
<sequence>MPFFRSKAGHEAIFLGVFGTLIWALGTEFQAFEAVSDFVIRNDQYQLDDLALAVTVTGFVSLIYSIRRIRDLSREVGRREIAERGVKWMSGHDETTALPNRRSLEERISCPPHSGEEKLGVFAVQLDGFKKIKDLFDHKTADDVLRVMAERLKAIFPPDDIFRTGGRDFVAFIAGEDHAEIAERVAAVMTRPLAVKGQAVEIGVAIGHALLPDDGTDVASVVRCAEVAMEAAKNDPARKIRAFEPTMRERWQESSELEKQLRQAVRKNTIKPYYQPIVDLHTGRINGFEALARWEQEPGKFVPPTVFIDLAERTGLIGELTVKLFRVACADAATWPNGVILSFNLSPTQLHDGLLAIRILTILSEAGLPPSRLEIEITESALIQDLVAAERIIADLKNAGIRIALDDFGTGYSSLGQLSRFSFDKIKIDRMFVSEAADGKKNEKILRTIIGLGKGLDILTTAEGIETEEQLQALTRMGCNLGQGYLFGKAVPAAEASRLLELDCKLVETSEMMVA</sequence>
<dbReference type="PANTHER" id="PTHR33121:SF70">
    <property type="entry name" value="SIGNALING PROTEIN YKOW"/>
    <property type="match status" value="1"/>
</dbReference>
<dbReference type="PROSITE" id="PS50887">
    <property type="entry name" value="GGDEF"/>
    <property type="match status" value="1"/>
</dbReference>
<evidence type="ECO:0000313" key="3">
    <source>
        <dbReference type="EMBL" id="WFR97084.1"/>
    </source>
</evidence>
<proteinExistence type="predicted"/>
<reference evidence="3 4" key="1">
    <citation type="journal article" date="2018" name="Sci. Rep.">
        <title>Rhizobium tumorigenes sp. nov., a novel plant tumorigenic bacterium isolated from cane gall tumors on thornless blackberry.</title>
        <authorList>
            <person name="Kuzmanovi N."/>
            <person name="Smalla K."/>
            <person name="Gronow S."/>
            <person name="PuBawska J."/>
        </authorList>
    </citation>
    <scope>NUCLEOTIDE SEQUENCE [LARGE SCALE GENOMIC DNA]</scope>
    <source>
        <strain evidence="3 4">1078</strain>
    </source>
</reference>
<dbReference type="Pfam" id="PF00563">
    <property type="entry name" value="EAL"/>
    <property type="match status" value="1"/>
</dbReference>
<dbReference type="InterPro" id="IPR029787">
    <property type="entry name" value="Nucleotide_cyclase"/>
</dbReference>
<organism evidence="3 4">
    <name type="scientific">Rhizobium tumorigenes</name>
    <dbReference type="NCBI Taxonomy" id="2041385"/>
    <lineage>
        <taxon>Bacteria</taxon>
        <taxon>Pseudomonadati</taxon>
        <taxon>Pseudomonadota</taxon>
        <taxon>Alphaproteobacteria</taxon>
        <taxon>Hyphomicrobiales</taxon>
        <taxon>Rhizobiaceae</taxon>
        <taxon>Rhizobium/Agrobacterium group</taxon>
        <taxon>Rhizobium</taxon>
    </lineage>
</organism>
<dbReference type="InterPro" id="IPR000160">
    <property type="entry name" value="GGDEF_dom"/>
</dbReference>
<dbReference type="Pfam" id="PF00990">
    <property type="entry name" value="GGDEF"/>
    <property type="match status" value="1"/>
</dbReference>
<dbReference type="AlphaFoldDB" id="A0AAF1K9T5"/>
<gene>
    <name evidence="3" type="ORF">PR017_08255</name>
</gene>
<dbReference type="SUPFAM" id="SSF141868">
    <property type="entry name" value="EAL domain-like"/>
    <property type="match status" value="1"/>
</dbReference>
<dbReference type="NCBIfam" id="TIGR00254">
    <property type="entry name" value="GGDEF"/>
    <property type="match status" value="1"/>
</dbReference>
<protein>
    <submittedName>
        <fullName evidence="3">Bifunctional diguanylate cyclase/phosphodiesterase</fullName>
    </submittedName>
</protein>
<dbReference type="InterPro" id="IPR035919">
    <property type="entry name" value="EAL_sf"/>
</dbReference>
<reference evidence="4" key="2">
    <citation type="journal article" date="2023" name="MicrobiologyOpen">
        <title>Genomics of the tumorigenes clade of the family Rhizobiaceae and description of Rhizobium rhododendri sp. nov.</title>
        <authorList>
            <person name="Kuzmanovic N."/>
            <person name="diCenzo G.C."/>
            <person name="Bunk B."/>
            <person name="Sproeer C."/>
            <person name="Fruehling A."/>
            <person name="Neumann-Schaal M."/>
            <person name="Overmann J."/>
            <person name="Smalla K."/>
        </authorList>
    </citation>
    <scope>NUCLEOTIDE SEQUENCE [LARGE SCALE GENOMIC DNA]</scope>
    <source>
        <strain evidence="4">1078</strain>
    </source>
</reference>
<dbReference type="SMART" id="SM00267">
    <property type="entry name" value="GGDEF"/>
    <property type="match status" value="1"/>
</dbReference>
<dbReference type="Gene3D" id="3.20.20.450">
    <property type="entry name" value="EAL domain"/>
    <property type="match status" value="1"/>
</dbReference>
<dbReference type="CDD" id="cd01948">
    <property type="entry name" value="EAL"/>
    <property type="match status" value="1"/>
</dbReference>
<dbReference type="SUPFAM" id="SSF55073">
    <property type="entry name" value="Nucleotide cyclase"/>
    <property type="match status" value="1"/>
</dbReference>
<dbReference type="InterPro" id="IPR043128">
    <property type="entry name" value="Rev_trsase/Diguanyl_cyclase"/>
</dbReference>
<dbReference type="SMART" id="SM00052">
    <property type="entry name" value="EAL"/>
    <property type="match status" value="1"/>
</dbReference>
<dbReference type="KEGG" id="rtu:PR017_08255"/>
<dbReference type="EMBL" id="CP117255">
    <property type="protein sequence ID" value="WFR97084.1"/>
    <property type="molecule type" value="Genomic_DNA"/>
</dbReference>
<name>A0AAF1K9T5_9HYPH</name>
<evidence type="ECO:0000313" key="4">
    <source>
        <dbReference type="Proteomes" id="UP000249499"/>
    </source>
</evidence>
<dbReference type="InterPro" id="IPR001633">
    <property type="entry name" value="EAL_dom"/>
</dbReference>
<feature type="domain" description="EAL" evidence="1">
    <location>
        <begin position="254"/>
        <end position="504"/>
    </location>
</feature>
<dbReference type="Gene3D" id="3.30.70.270">
    <property type="match status" value="1"/>
</dbReference>
<keyword evidence="4" id="KW-1185">Reference proteome</keyword>
<dbReference type="GO" id="GO:0071111">
    <property type="term" value="F:cyclic-guanylate-specific phosphodiesterase activity"/>
    <property type="evidence" value="ECO:0007669"/>
    <property type="project" value="InterPro"/>
</dbReference>
<evidence type="ECO:0000259" key="1">
    <source>
        <dbReference type="PROSITE" id="PS50883"/>
    </source>
</evidence>
<dbReference type="InterPro" id="IPR050706">
    <property type="entry name" value="Cyclic-di-GMP_PDE-like"/>
</dbReference>
<evidence type="ECO:0000259" key="2">
    <source>
        <dbReference type="PROSITE" id="PS50887"/>
    </source>
</evidence>
<dbReference type="Proteomes" id="UP000249499">
    <property type="component" value="Chromosome"/>
</dbReference>
<dbReference type="PANTHER" id="PTHR33121">
    <property type="entry name" value="CYCLIC DI-GMP PHOSPHODIESTERASE PDEF"/>
    <property type="match status" value="1"/>
</dbReference>
<feature type="domain" description="GGDEF" evidence="2">
    <location>
        <begin position="117"/>
        <end position="245"/>
    </location>
</feature>
<dbReference type="RefSeq" id="WP_111221756.1">
    <property type="nucleotide sequence ID" value="NZ_CP117255.1"/>
</dbReference>